<accession>A0A2T9X2U2</accession>
<protein>
    <submittedName>
        <fullName evidence="1">Uncharacterized protein</fullName>
    </submittedName>
</protein>
<evidence type="ECO:0000313" key="1">
    <source>
        <dbReference type="EMBL" id="PVU74361.1"/>
    </source>
</evidence>
<proteinExistence type="predicted"/>
<dbReference type="Proteomes" id="UP000245638">
    <property type="component" value="Unassembled WGS sequence"/>
</dbReference>
<gene>
    <name evidence="1" type="ORF">DDW13_07780</name>
</gene>
<evidence type="ECO:0000313" key="2">
    <source>
        <dbReference type="Proteomes" id="UP000245638"/>
    </source>
</evidence>
<name>A0A2T9X2U2_9CREN</name>
<comment type="caution">
    <text evidence="1">The sequence shown here is derived from an EMBL/GenBank/DDBJ whole genome shotgun (WGS) entry which is preliminary data.</text>
</comment>
<sequence length="87" mass="9726">MASRKYAPVTCFKGDKPYVKLTSVNGDTLDIDLRVDTGFEGTILLDSSTYSKFCVGELPESLWPRFKTLNGYLVMRVSKAMLNVLGR</sequence>
<reference evidence="1 2" key="1">
    <citation type="journal article" date="2015" name="Appl. Environ. Microbiol.">
        <title>Nanoarchaeota, Their Sulfolobales Host, and Nanoarchaeota Virus Distribution across Yellowstone National Park Hot Springs.</title>
        <authorList>
            <person name="Munson-McGee J.H."/>
            <person name="Field E.K."/>
            <person name="Bateson M."/>
            <person name="Rooney C."/>
            <person name="Stepanauskas R."/>
            <person name="Young M.J."/>
        </authorList>
    </citation>
    <scope>NUCLEOTIDE SEQUENCE [LARGE SCALE GENOMIC DNA]</scope>
    <source>
        <strain evidence="1">SCGC AC-742_N10</strain>
    </source>
</reference>
<dbReference type="AlphaFoldDB" id="A0A2T9X2U2"/>
<dbReference type="EMBL" id="QEFD01000222">
    <property type="protein sequence ID" value="PVU74361.1"/>
    <property type="molecule type" value="Genomic_DNA"/>
</dbReference>
<organism evidence="1 2">
    <name type="scientific">Acidianus hospitalis</name>
    <dbReference type="NCBI Taxonomy" id="563177"/>
    <lineage>
        <taxon>Archaea</taxon>
        <taxon>Thermoproteota</taxon>
        <taxon>Thermoprotei</taxon>
        <taxon>Sulfolobales</taxon>
        <taxon>Sulfolobaceae</taxon>
        <taxon>Acidianus</taxon>
    </lineage>
</organism>